<dbReference type="RefSeq" id="WP_102992474.1">
    <property type="nucleotide sequence ID" value="NZ_FXTU01000003.1"/>
</dbReference>
<evidence type="ECO:0000256" key="2">
    <source>
        <dbReference type="ARBA" id="ARBA00022475"/>
    </source>
</evidence>
<comment type="caution">
    <text evidence="8">The sequence shown here is derived from an EMBL/GenBank/DDBJ whole genome shotgun (WGS) entry which is preliminary data.</text>
</comment>
<evidence type="ECO:0000313" key="9">
    <source>
        <dbReference type="Proteomes" id="UP001157946"/>
    </source>
</evidence>
<dbReference type="EMBL" id="FXTU01000003">
    <property type="protein sequence ID" value="SMP18382.1"/>
    <property type="molecule type" value="Genomic_DNA"/>
</dbReference>
<keyword evidence="4 6" id="KW-1133">Transmembrane helix</keyword>
<keyword evidence="5 6" id="KW-0472">Membrane</keyword>
<dbReference type="Pfam" id="PF12823">
    <property type="entry name" value="DUF3817"/>
    <property type="match status" value="1"/>
</dbReference>
<accession>A0AA45WNK7</accession>
<reference evidence="8" key="1">
    <citation type="submission" date="2017-05" db="EMBL/GenBank/DDBJ databases">
        <authorList>
            <person name="Varghese N."/>
            <person name="Submissions S."/>
        </authorList>
    </citation>
    <scope>NUCLEOTIDE SEQUENCE</scope>
    <source>
        <strain evidence="8">DSM 45262</strain>
    </source>
</reference>
<dbReference type="AlphaFoldDB" id="A0AA45WNK7"/>
<protein>
    <submittedName>
        <fullName evidence="8">Integral membrane protein</fullName>
    </submittedName>
</protein>
<feature type="transmembrane region" description="Helical" evidence="6">
    <location>
        <begin position="6"/>
        <end position="27"/>
    </location>
</feature>
<evidence type="ECO:0000259" key="7">
    <source>
        <dbReference type="Pfam" id="PF12823"/>
    </source>
</evidence>
<comment type="subcellular location">
    <subcellularLocation>
        <location evidence="1">Cell membrane</location>
        <topology evidence="1">Multi-pass membrane protein</topology>
    </subcellularLocation>
</comment>
<evidence type="ECO:0000256" key="3">
    <source>
        <dbReference type="ARBA" id="ARBA00022692"/>
    </source>
</evidence>
<dbReference type="GO" id="GO:0005886">
    <property type="term" value="C:plasma membrane"/>
    <property type="evidence" value="ECO:0007669"/>
    <property type="project" value="UniProtKB-SubCell"/>
</dbReference>
<keyword evidence="2" id="KW-1003">Cell membrane</keyword>
<dbReference type="PANTHER" id="PTHR40077:SF1">
    <property type="entry name" value="MEMBRANE PROTEIN"/>
    <property type="match status" value="1"/>
</dbReference>
<feature type="transmembrane region" description="Helical" evidence="6">
    <location>
        <begin position="69"/>
        <end position="88"/>
    </location>
</feature>
<evidence type="ECO:0000256" key="6">
    <source>
        <dbReference type="SAM" id="Phobius"/>
    </source>
</evidence>
<organism evidence="8 9">
    <name type="scientific">Laceyella tengchongensis</name>
    <dbReference type="NCBI Taxonomy" id="574699"/>
    <lineage>
        <taxon>Bacteria</taxon>
        <taxon>Bacillati</taxon>
        <taxon>Bacillota</taxon>
        <taxon>Bacilli</taxon>
        <taxon>Bacillales</taxon>
        <taxon>Thermoactinomycetaceae</taxon>
        <taxon>Laceyella</taxon>
    </lineage>
</organism>
<gene>
    <name evidence="8" type="ORF">SAMN06265361_103136</name>
</gene>
<dbReference type="InterPro" id="IPR023845">
    <property type="entry name" value="DUF3817_TM"/>
</dbReference>
<feature type="domain" description="DUF3817" evidence="7">
    <location>
        <begin position="7"/>
        <end position="93"/>
    </location>
</feature>
<sequence>MLKQPLGRLRVIGFLEGMSYLILLFIAMPMKYLADYAMAVTITGGLHGLLFVLFIVAVGHVAIVNRWSVKQIIGALIASVIPFGTFVLDKRLKESHSREG</sequence>
<evidence type="ECO:0000256" key="1">
    <source>
        <dbReference type="ARBA" id="ARBA00004651"/>
    </source>
</evidence>
<name>A0AA45WNK7_9BACL</name>
<feature type="transmembrane region" description="Helical" evidence="6">
    <location>
        <begin position="39"/>
        <end position="63"/>
    </location>
</feature>
<proteinExistence type="predicted"/>
<dbReference type="NCBIfam" id="TIGR03954">
    <property type="entry name" value="integ_memb_HG"/>
    <property type="match status" value="1"/>
</dbReference>
<dbReference type="PANTHER" id="PTHR40077">
    <property type="entry name" value="MEMBRANE PROTEIN-RELATED"/>
    <property type="match status" value="1"/>
</dbReference>
<keyword evidence="3 6" id="KW-0812">Transmembrane</keyword>
<evidence type="ECO:0000313" key="8">
    <source>
        <dbReference type="EMBL" id="SMP18382.1"/>
    </source>
</evidence>
<keyword evidence="9" id="KW-1185">Reference proteome</keyword>
<dbReference type="Proteomes" id="UP001157946">
    <property type="component" value="Unassembled WGS sequence"/>
</dbReference>
<evidence type="ECO:0000256" key="5">
    <source>
        <dbReference type="ARBA" id="ARBA00023136"/>
    </source>
</evidence>
<evidence type="ECO:0000256" key="4">
    <source>
        <dbReference type="ARBA" id="ARBA00022989"/>
    </source>
</evidence>